<gene>
    <name evidence="1" type="ORF">HPLM_LOCUS17168</name>
</gene>
<evidence type="ECO:0000313" key="1">
    <source>
        <dbReference type="EMBL" id="VDO63740.1"/>
    </source>
</evidence>
<reference evidence="1 2" key="2">
    <citation type="submission" date="2018-11" db="EMBL/GenBank/DDBJ databases">
        <authorList>
            <consortium name="Pathogen Informatics"/>
        </authorList>
    </citation>
    <scope>NUCLEOTIDE SEQUENCE [LARGE SCALE GENOMIC DNA]</scope>
    <source>
        <strain evidence="1 2">MHpl1</strain>
    </source>
</reference>
<dbReference type="Proteomes" id="UP000268014">
    <property type="component" value="Unassembled WGS sequence"/>
</dbReference>
<accession>A0A0N4WZ38</accession>
<sequence>MTTTSSNSDDIWYSKLSLRRARARSIKRFWGRFLTSTDGLLSSWTASNSASHSEMSSCRISCLILFALTTSCRLNPVSSAPTAFRTCSAFFNNSELGSSPRFRNNDGAIKSAIFESSLLILLNTFSFIAVHCR</sequence>
<reference evidence="3" key="1">
    <citation type="submission" date="2017-02" db="UniProtKB">
        <authorList>
            <consortium name="WormBaseParasite"/>
        </authorList>
    </citation>
    <scope>IDENTIFICATION</scope>
</reference>
<keyword evidence="2" id="KW-1185">Reference proteome</keyword>
<evidence type="ECO:0000313" key="2">
    <source>
        <dbReference type="Proteomes" id="UP000268014"/>
    </source>
</evidence>
<dbReference type="EMBL" id="UZAF01019804">
    <property type="protein sequence ID" value="VDO63740.1"/>
    <property type="molecule type" value="Genomic_DNA"/>
</dbReference>
<evidence type="ECO:0000313" key="3">
    <source>
        <dbReference type="WBParaSite" id="HPLM_0001717601-mRNA-1"/>
    </source>
</evidence>
<protein>
    <submittedName>
        <fullName evidence="3">Secreted protein</fullName>
    </submittedName>
</protein>
<proteinExistence type="predicted"/>
<dbReference type="WBParaSite" id="HPLM_0001717601-mRNA-1">
    <property type="protein sequence ID" value="HPLM_0001717601-mRNA-1"/>
    <property type="gene ID" value="HPLM_0001717601"/>
</dbReference>
<dbReference type="AlphaFoldDB" id="A0A0N4WZ38"/>
<name>A0A0N4WZ38_HAEPC</name>
<organism evidence="3">
    <name type="scientific">Haemonchus placei</name>
    <name type="common">Barber's pole worm</name>
    <dbReference type="NCBI Taxonomy" id="6290"/>
    <lineage>
        <taxon>Eukaryota</taxon>
        <taxon>Metazoa</taxon>
        <taxon>Ecdysozoa</taxon>
        <taxon>Nematoda</taxon>
        <taxon>Chromadorea</taxon>
        <taxon>Rhabditida</taxon>
        <taxon>Rhabditina</taxon>
        <taxon>Rhabditomorpha</taxon>
        <taxon>Strongyloidea</taxon>
        <taxon>Trichostrongylidae</taxon>
        <taxon>Haemonchus</taxon>
    </lineage>
</organism>